<dbReference type="EMBL" id="JAANBB010000151">
    <property type="protein sequence ID" value="KAF7548331.1"/>
    <property type="molecule type" value="Genomic_DNA"/>
</dbReference>
<name>A0A9P5LEH4_9HYPO</name>
<accession>A0A9P5LEH4</accession>
<evidence type="ECO:0000313" key="2">
    <source>
        <dbReference type="EMBL" id="KAF7548331.1"/>
    </source>
</evidence>
<gene>
    <name evidence="2" type="ORF">G7Z17_g7108</name>
</gene>
<dbReference type="InterPro" id="IPR046541">
    <property type="entry name" value="DUF6606"/>
</dbReference>
<comment type="caution">
    <text evidence="2">The sequence shown here is derived from an EMBL/GenBank/DDBJ whole genome shotgun (WGS) entry which is preliminary data.</text>
</comment>
<dbReference type="Proteomes" id="UP000722485">
    <property type="component" value="Unassembled WGS sequence"/>
</dbReference>
<organism evidence="2 3">
    <name type="scientific">Cylindrodendrum hubeiense</name>
    <dbReference type="NCBI Taxonomy" id="595255"/>
    <lineage>
        <taxon>Eukaryota</taxon>
        <taxon>Fungi</taxon>
        <taxon>Dikarya</taxon>
        <taxon>Ascomycota</taxon>
        <taxon>Pezizomycotina</taxon>
        <taxon>Sordariomycetes</taxon>
        <taxon>Hypocreomycetidae</taxon>
        <taxon>Hypocreales</taxon>
        <taxon>Nectriaceae</taxon>
        <taxon>Cylindrodendrum</taxon>
    </lineage>
</organism>
<proteinExistence type="predicted"/>
<evidence type="ECO:0000259" key="1">
    <source>
        <dbReference type="Pfam" id="PF20255"/>
    </source>
</evidence>
<sequence length="607" mass="69835">MATDIQTHAVDAKPPKLAQDAIDYFFHHLFLSPKLPGEHDNSSERDDHLINFILDSLKLFLVGAHPDHSAAVKAAICMMENMKLARDSHGCLEEHKSLASFHVKAQNAGVIIRRTDESVIFEVFELSPTNASVHSTRGRLIRQFPATAIVVPSHIFEGKDFRSVLSKTMVKMSRQTDQGLGPKSNEANQLHIEEDFIPFHLASIESWVAKNLDGWLVQHIREESTCIKLGNLIQDYHGASRAWYASRPEGASRMHLVLFELWVAADKAAIYIIPMLKKYEPEVPVQVYQDLLLSFRGDMVRLARAENYLRERQEFARARHLPSVFSKTGDWKSFAIQYFSESREQQCLMNEIERQAKADQKAKRSEFRELKMAYDGHMQVYKEKKCEYREWMEDDLQHTWRDLTIYLIDDVLQCDAPLAYQPRNFHPLNMYQGLTQYLRPNERKRIQLVSEDKSQSATHWRTRSISTISESDVCVSNGFRFKHFDDKKQLCISKFHPSLALSKLCTFKLPPRSNALKCFLARNYSCPEGMTPNEIIAGQSPCPDHMSLVEYKAFVSLPYGHRILWMNILRQLAMPDVDFNKGETAILILQLSLQAGPDDAKEICFKN</sequence>
<protein>
    <recommendedName>
        <fullName evidence="1">DUF6606 domain-containing protein</fullName>
    </recommendedName>
</protein>
<keyword evidence="3" id="KW-1185">Reference proteome</keyword>
<dbReference type="Pfam" id="PF20255">
    <property type="entry name" value="DUF6606"/>
    <property type="match status" value="1"/>
</dbReference>
<feature type="domain" description="DUF6606" evidence="1">
    <location>
        <begin position="26"/>
        <end position="194"/>
    </location>
</feature>
<reference evidence="2" key="1">
    <citation type="submission" date="2020-03" db="EMBL/GenBank/DDBJ databases">
        <title>Draft Genome Sequence of Cylindrodendrum hubeiense.</title>
        <authorList>
            <person name="Buettner E."/>
            <person name="Kellner H."/>
        </authorList>
    </citation>
    <scope>NUCLEOTIDE SEQUENCE</scope>
    <source>
        <strain evidence="2">IHI 201604</strain>
    </source>
</reference>
<dbReference type="AlphaFoldDB" id="A0A9P5LEH4"/>
<dbReference type="OrthoDB" id="3182339at2759"/>
<evidence type="ECO:0000313" key="3">
    <source>
        <dbReference type="Proteomes" id="UP000722485"/>
    </source>
</evidence>